<accession>A0A1Y2CJ74</accession>
<keyword evidence="2" id="KW-0812">Transmembrane</keyword>
<keyword evidence="2" id="KW-0472">Membrane</keyword>
<evidence type="ECO:0000256" key="1">
    <source>
        <dbReference type="SAM" id="MobiDB-lite"/>
    </source>
</evidence>
<protein>
    <recommendedName>
        <fullName evidence="5">G-protein coupled receptors family 3 profile domain-containing protein</fullName>
    </recommendedName>
</protein>
<feature type="transmembrane region" description="Helical" evidence="2">
    <location>
        <begin position="12"/>
        <end position="31"/>
    </location>
</feature>
<feature type="compositionally biased region" description="Basic and acidic residues" evidence="1">
    <location>
        <begin position="227"/>
        <end position="243"/>
    </location>
</feature>
<sequence length="355" mass="39839">MQPTNILCVTRMWLFLYGFGMLTNANFWRSVLVEWICSARQVINPVKFTRLAVWGLLAGLTLNTILLIIWTTKSVTQIRTFVQSGDNQDFLGCSTRNTGQGVSAALWLLHISSLISLPVMSIRLSGVPEEIGQYLYLLVFTLVTTLLAISILPTYLSDVPTVNSSYQLLIGVWIVTTVGVVGPFSQKAVMVFTSVRAQLLSQVSKSFISTASKITPPLTQPRSGSASERKGSADSKTNDEKQRLSVPMTRKNSKKKVFRDPQFTNIPFLPPASGFVREWHTATISLESSGSRNWLHCITRTGCWALKPEYLRNAKHRPEVRIGRVEMQKSRSAILFDFEDDRDAEQFLQWISTLT</sequence>
<dbReference type="EMBL" id="MCGO01000015">
    <property type="protein sequence ID" value="ORY46904.1"/>
    <property type="molecule type" value="Genomic_DNA"/>
</dbReference>
<feature type="region of interest" description="Disordered" evidence="1">
    <location>
        <begin position="214"/>
        <end position="251"/>
    </location>
</feature>
<proteinExistence type="predicted"/>
<evidence type="ECO:0000313" key="4">
    <source>
        <dbReference type="Proteomes" id="UP000193642"/>
    </source>
</evidence>
<reference evidence="3 4" key="1">
    <citation type="submission" date="2016-07" db="EMBL/GenBank/DDBJ databases">
        <title>Pervasive Adenine N6-methylation of Active Genes in Fungi.</title>
        <authorList>
            <consortium name="DOE Joint Genome Institute"/>
            <person name="Mondo S.J."/>
            <person name="Dannebaum R.O."/>
            <person name="Kuo R.C."/>
            <person name="Labutti K."/>
            <person name="Haridas S."/>
            <person name="Kuo A."/>
            <person name="Salamov A."/>
            <person name="Ahrendt S.R."/>
            <person name="Lipzen A."/>
            <person name="Sullivan W."/>
            <person name="Andreopoulos W.B."/>
            <person name="Clum A."/>
            <person name="Lindquist E."/>
            <person name="Daum C."/>
            <person name="Ramamoorthy G.K."/>
            <person name="Gryganskyi A."/>
            <person name="Culley D."/>
            <person name="Magnuson J.K."/>
            <person name="James T.Y."/>
            <person name="O'Malley M.A."/>
            <person name="Stajich J.E."/>
            <person name="Spatafora J.W."/>
            <person name="Visel A."/>
            <person name="Grigoriev I.V."/>
        </authorList>
    </citation>
    <scope>NUCLEOTIDE SEQUENCE [LARGE SCALE GENOMIC DNA]</scope>
    <source>
        <strain evidence="3 4">JEL800</strain>
    </source>
</reference>
<feature type="transmembrane region" description="Helical" evidence="2">
    <location>
        <begin position="51"/>
        <end position="70"/>
    </location>
</feature>
<name>A0A1Y2CJ74_9FUNG</name>
<evidence type="ECO:0008006" key="5">
    <source>
        <dbReference type="Google" id="ProtNLM"/>
    </source>
</evidence>
<keyword evidence="2" id="KW-1133">Transmembrane helix</keyword>
<evidence type="ECO:0000313" key="3">
    <source>
        <dbReference type="EMBL" id="ORY46904.1"/>
    </source>
</evidence>
<gene>
    <name evidence="3" type="ORF">BCR33DRAFT_112182</name>
</gene>
<feature type="transmembrane region" description="Helical" evidence="2">
    <location>
        <begin position="164"/>
        <end position="184"/>
    </location>
</feature>
<feature type="transmembrane region" description="Helical" evidence="2">
    <location>
        <begin position="134"/>
        <end position="152"/>
    </location>
</feature>
<organism evidence="3 4">
    <name type="scientific">Rhizoclosmatium globosum</name>
    <dbReference type="NCBI Taxonomy" id="329046"/>
    <lineage>
        <taxon>Eukaryota</taxon>
        <taxon>Fungi</taxon>
        <taxon>Fungi incertae sedis</taxon>
        <taxon>Chytridiomycota</taxon>
        <taxon>Chytridiomycota incertae sedis</taxon>
        <taxon>Chytridiomycetes</taxon>
        <taxon>Chytridiales</taxon>
        <taxon>Chytriomycetaceae</taxon>
        <taxon>Rhizoclosmatium</taxon>
    </lineage>
</organism>
<feature type="transmembrane region" description="Helical" evidence="2">
    <location>
        <begin position="104"/>
        <end position="122"/>
    </location>
</feature>
<dbReference type="Proteomes" id="UP000193642">
    <property type="component" value="Unassembled WGS sequence"/>
</dbReference>
<dbReference type="AlphaFoldDB" id="A0A1Y2CJ74"/>
<keyword evidence="4" id="KW-1185">Reference proteome</keyword>
<evidence type="ECO:0000256" key="2">
    <source>
        <dbReference type="SAM" id="Phobius"/>
    </source>
</evidence>
<comment type="caution">
    <text evidence="3">The sequence shown here is derived from an EMBL/GenBank/DDBJ whole genome shotgun (WGS) entry which is preliminary data.</text>
</comment>